<protein>
    <submittedName>
        <fullName evidence="2">Uncharacterized protein</fullName>
    </submittedName>
</protein>
<sequence>MLHIRDFLHRELVIKHLPSHPCPDVTECHGNRIARVQRAWGSSSLNRTRHSLWWQWPSDKQLSARHCPCTRRTNEFESEHGTKKICTNTLRTGQKRSGDPMDEAGRQSRSSSKICFHQGQVGILFPLPLYRRHRVPKQLDIFTSSLAKKPDLSPRMPHVFKRCIS</sequence>
<comment type="caution">
    <text evidence="2">The sequence shown here is derived from an EMBL/GenBank/DDBJ whole genome shotgun (WGS) entry which is preliminary data.</text>
</comment>
<evidence type="ECO:0000313" key="3">
    <source>
        <dbReference type="Proteomes" id="UP000593571"/>
    </source>
</evidence>
<feature type="region of interest" description="Disordered" evidence="1">
    <location>
        <begin position="91"/>
        <end position="111"/>
    </location>
</feature>
<dbReference type="AlphaFoldDB" id="A0A7J8GAD8"/>
<evidence type="ECO:0000256" key="1">
    <source>
        <dbReference type="SAM" id="MobiDB-lite"/>
    </source>
</evidence>
<reference evidence="2 3" key="1">
    <citation type="journal article" date="2020" name="Nature">
        <title>Six reference-quality genomes reveal evolution of bat adaptations.</title>
        <authorList>
            <person name="Jebb D."/>
            <person name="Huang Z."/>
            <person name="Pippel M."/>
            <person name="Hughes G.M."/>
            <person name="Lavrichenko K."/>
            <person name="Devanna P."/>
            <person name="Winkler S."/>
            <person name="Jermiin L.S."/>
            <person name="Skirmuntt E.C."/>
            <person name="Katzourakis A."/>
            <person name="Burkitt-Gray L."/>
            <person name="Ray D.A."/>
            <person name="Sullivan K.A.M."/>
            <person name="Roscito J.G."/>
            <person name="Kirilenko B.M."/>
            <person name="Davalos L.M."/>
            <person name="Corthals A.P."/>
            <person name="Power M.L."/>
            <person name="Jones G."/>
            <person name="Ransome R.D."/>
            <person name="Dechmann D.K.N."/>
            <person name="Locatelli A.G."/>
            <person name="Puechmaille S.J."/>
            <person name="Fedrigo O."/>
            <person name="Jarvis E.D."/>
            <person name="Hiller M."/>
            <person name="Vernes S.C."/>
            <person name="Myers E.W."/>
            <person name="Teeling E.C."/>
        </authorList>
    </citation>
    <scope>NUCLEOTIDE SEQUENCE [LARGE SCALE GENOMIC DNA]</scope>
    <source>
        <strain evidence="2">MRouAeg1</strain>
        <tissue evidence="2">Muscle</tissue>
    </source>
</reference>
<proteinExistence type="predicted"/>
<feature type="compositionally biased region" description="Basic and acidic residues" evidence="1">
    <location>
        <begin position="96"/>
        <end position="106"/>
    </location>
</feature>
<keyword evidence="3" id="KW-1185">Reference proteome</keyword>
<dbReference type="Proteomes" id="UP000593571">
    <property type="component" value="Unassembled WGS sequence"/>
</dbReference>
<organism evidence="2 3">
    <name type="scientific">Rousettus aegyptiacus</name>
    <name type="common">Egyptian fruit bat</name>
    <name type="synonym">Pteropus aegyptiacus</name>
    <dbReference type="NCBI Taxonomy" id="9407"/>
    <lineage>
        <taxon>Eukaryota</taxon>
        <taxon>Metazoa</taxon>
        <taxon>Chordata</taxon>
        <taxon>Craniata</taxon>
        <taxon>Vertebrata</taxon>
        <taxon>Euteleostomi</taxon>
        <taxon>Mammalia</taxon>
        <taxon>Eutheria</taxon>
        <taxon>Laurasiatheria</taxon>
        <taxon>Chiroptera</taxon>
        <taxon>Yinpterochiroptera</taxon>
        <taxon>Pteropodoidea</taxon>
        <taxon>Pteropodidae</taxon>
        <taxon>Rousettinae</taxon>
        <taxon>Rousettus</taxon>
    </lineage>
</organism>
<name>A0A7J8GAD8_ROUAE</name>
<dbReference type="EMBL" id="JACASE010000006">
    <property type="protein sequence ID" value="KAF6456930.1"/>
    <property type="molecule type" value="Genomic_DNA"/>
</dbReference>
<accession>A0A7J8GAD8</accession>
<gene>
    <name evidence="2" type="ORF">HJG63_011561</name>
</gene>
<evidence type="ECO:0000313" key="2">
    <source>
        <dbReference type="EMBL" id="KAF6456930.1"/>
    </source>
</evidence>